<evidence type="ECO:0000256" key="1">
    <source>
        <dbReference type="ARBA" id="ARBA00011947"/>
    </source>
</evidence>
<dbReference type="EMBL" id="JAVIJF010000020">
    <property type="protein sequence ID" value="MDX8527753.1"/>
    <property type="molecule type" value="Genomic_DNA"/>
</dbReference>
<accession>A0ABU4ZQS9</accession>
<sequence length="368" mass="40554">MIDNHQEHLPSLEALPFFGGHSADAAWVRAAKAVVDGRHEPQIGRGGQTAEILHATLRITDPRQRWVTSRRPAMNPAFAIAETFWILGGRDDAHFVNFWNPALPRFAGRSATYAGAYGRRLRQAFGFDQIERALDALSASPSSRQVVLQIWDPRSDFPTANGNPVSADVPCNVCSILKVRNSRLEWMQIMRSNDIFRGTPYNLVQFTFVQEYMAGCLGLEVGEFVLVADSLHAYQDDIGKFSIVPSSLPPSECRIALTKDLAAITLGRCVDLLDKLADTRLTKDCFHEIVRASNIPAGHADLLRIAAADSARRRGWLELADRAVDACTDSFLREAWSLWASDRSTAQRGGRLGATDALEPRLSAAVTG</sequence>
<protein>
    <recommendedName>
        <fullName evidence="1">thymidylate synthase</fullName>
        <ecNumber evidence="1">2.1.1.45</ecNumber>
    </recommendedName>
</protein>
<dbReference type="PANTHER" id="PTHR11548">
    <property type="entry name" value="THYMIDYLATE SYNTHASE 1"/>
    <property type="match status" value="1"/>
</dbReference>
<evidence type="ECO:0000256" key="2">
    <source>
        <dbReference type="ARBA" id="ARBA00022603"/>
    </source>
</evidence>
<evidence type="ECO:0000256" key="3">
    <source>
        <dbReference type="ARBA" id="ARBA00022679"/>
    </source>
</evidence>
<dbReference type="CDD" id="cd00351">
    <property type="entry name" value="TS_Pyrimidine_HMase"/>
    <property type="match status" value="1"/>
</dbReference>
<gene>
    <name evidence="5" type="ORF">RFM68_24950</name>
</gene>
<dbReference type="InterPro" id="IPR023451">
    <property type="entry name" value="Thymidate_synth/dCMP_Mease_dom"/>
</dbReference>
<dbReference type="InterPro" id="IPR045097">
    <property type="entry name" value="Thymidate_synth/dCMP_Mease"/>
</dbReference>
<comment type="caution">
    <text evidence="5">The sequence shown here is derived from an EMBL/GenBank/DDBJ whole genome shotgun (WGS) entry which is preliminary data.</text>
</comment>
<feature type="domain" description="Thymidylate synthase/dCMP hydroxymethylase" evidence="4">
    <location>
        <begin position="45"/>
        <end position="241"/>
    </location>
</feature>
<keyword evidence="6" id="KW-1185">Reference proteome</keyword>
<dbReference type="InterPro" id="IPR000398">
    <property type="entry name" value="Thymidylate_synthase"/>
</dbReference>
<dbReference type="EC" id="2.1.1.45" evidence="1"/>
<dbReference type="SUPFAM" id="SSF55831">
    <property type="entry name" value="Thymidylate synthase/dCMP hydroxymethylase"/>
    <property type="match status" value="1"/>
</dbReference>
<keyword evidence="3" id="KW-0808">Transferase</keyword>
<dbReference type="Proteomes" id="UP001276840">
    <property type="component" value="Unassembled WGS sequence"/>
</dbReference>
<name>A0ABU4ZQS9_9HYPH</name>
<dbReference type="Pfam" id="PF00303">
    <property type="entry name" value="Thymidylat_synt"/>
    <property type="match status" value="1"/>
</dbReference>
<dbReference type="PRINTS" id="PR00108">
    <property type="entry name" value="THYMDSNTHASE"/>
</dbReference>
<dbReference type="Gene3D" id="3.30.572.10">
    <property type="entry name" value="Thymidylate synthase/dCMP hydroxymethylase domain"/>
    <property type="match status" value="1"/>
</dbReference>
<evidence type="ECO:0000313" key="6">
    <source>
        <dbReference type="Proteomes" id="UP001276840"/>
    </source>
</evidence>
<dbReference type="PANTHER" id="PTHR11548:SF1">
    <property type="entry name" value="THYMIDYLATE SYNTHASE 1"/>
    <property type="match status" value="1"/>
</dbReference>
<dbReference type="RefSeq" id="WP_320235702.1">
    <property type="nucleotide sequence ID" value="NZ_JAVIJF010000020.1"/>
</dbReference>
<reference evidence="5 6" key="1">
    <citation type="submission" date="2023-08" db="EMBL/GenBank/DDBJ databases">
        <title>Implementing the SeqCode for naming new Mesorhizobium species isolated from Vachellia karroo root nodules.</title>
        <authorList>
            <person name="Van Lill M."/>
        </authorList>
    </citation>
    <scope>NUCLEOTIDE SEQUENCE [LARGE SCALE GENOMIC DNA]</scope>
    <source>
        <strain evidence="5 6">MSK 1335</strain>
    </source>
</reference>
<proteinExistence type="predicted"/>
<organism evidence="5 6">
    <name type="scientific">Mesorhizobium montanum</name>
    <dbReference type="NCBI Taxonomy" id="3072323"/>
    <lineage>
        <taxon>Bacteria</taxon>
        <taxon>Pseudomonadati</taxon>
        <taxon>Pseudomonadota</taxon>
        <taxon>Alphaproteobacteria</taxon>
        <taxon>Hyphomicrobiales</taxon>
        <taxon>Phyllobacteriaceae</taxon>
        <taxon>Mesorhizobium</taxon>
    </lineage>
</organism>
<evidence type="ECO:0000313" key="5">
    <source>
        <dbReference type="EMBL" id="MDX8527753.1"/>
    </source>
</evidence>
<keyword evidence="2" id="KW-0489">Methyltransferase</keyword>
<dbReference type="InterPro" id="IPR036926">
    <property type="entry name" value="Thymidate_synth/dCMP_Mease_sf"/>
</dbReference>
<evidence type="ECO:0000259" key="4">
    <source>
        <dbReference type="Pfam" id="PF00303"/>
    </source>
</evidence>